<sequence length="178" mass="21249">MKVRDIYSMIALILSANFKEVTPKENFQKLPPKWIIVNETDENKKAHEFWELAKNESYDDVKEDFENLKQYFEMSYYKLINEIDIQLFYDKSRYQKPFSTLNASHASNMLALLGAIFKVHDEKNHMFLGRYLSEYFMESFRALAEILKSKSKTNYYKSLGWFLDDYLKMIKVTLGLKI</sequence>
<dbReference type="Proteomes" id="UP000594749">
    <property type="component" value="Chromosome"/>
</dbReference>
<accession>A0A7M1LFF2</accession>
<dbReference type="OrthoDB" id="5359673at2"/>
<name>A0A7M1LFF2_9BACT</name>
<reference evidence="1 2" key="1">
    <citation type="submission" date="2020-10" db="EMBL/GenBank/DDBJ databases">
        <title>Campylobacter and Helicobacter PacBio genomes.</title>
        <authorList>
            <person name="Lane C."/>
        </authorList>
    </citation>
    <scope>NUCLEOTIDE SEQUENCE [LARGE SCALE GENOMIC DNA]</scope>
    <source>
        <strain evidence="1 2">2016D-0077</strain>
    </source>
</reference>
<dbReference type="AlphaFoldDB" id="A0A7M1LFF2"/>
<evidence type="ECO:0000313" key="2">
    <source>
        <dbReference type="Proteomes" id="UP000594749"/>
    </source>
</evidence>
<gene>
    <name evidence="1" type="ORF">IMC76_00375</name>
</gene>
<dbReference type="EMBL" id="CP063078">
    <property type="protein sequence ID" value="QOQ87317.1"/>
    <property type="molecule type" value="Genomic_DNA"/>
</dbReference>
<organism evidence="1 2">
    <name type="scientific">Campylobacter corcagiensis</name>
    <dbReference type="NCBI Taxonomy" id="1448857"/>
    <lineage>
        <taxon>Bacteria</taxon>
        <taxon>Pseudomonadati</taxon>
        <taxon>Campylobacterota</taxon>
        <taxon>Epsilonproteobacteria</taxon>
        <taxon>Campylobacterales</taxon>
        <taxon>Campylobacteraceae</taxon>
        <taxon>Campylobacter</taxon>
    </lineage>
</organism>
<proteinExistence type="predicted"/>
<protein>
    <submittedName>
        <fullName evidence="1">Uncharacterized protein</fullName>
    </submittedName>
</protein>
<dbReference type="RefSeq" id="WP_025803885.1">
    <property type="nucleotide sequence ID" value="NZ_CP053842.1"/>
</dbReference>
<keyword evidence="2" id="KW-1185">Reference proteome</keyword>
<evidence type="ECO:0000313" key="1">
    <source>
        <dbReference type="EMBL" id="QOQ87317.1"/>
    </source>
</evidence>